<dbReference type="AlphaFoldDB" id="A0AAV4IE29"/>
<dbReference type="EMBL" id="BMAT01006260">
    <property type="protein sequence ID" value="GFS09076.1"/>
    <property type="molecule type" value="Genomic_DNA"/>
</dbReference>
<evidence type="ECO:0000313" key="1">
    <source>
        <dbReference type="EMBL" id="GFS09076.1"/>
    </source>
</evidence>
<dbReference type="Proteomes" id="UP000762676">
    <property type="component" value="Unassembled WGS sequence"/>
</dbReference>
<name>A0AAV4IE29_9GAST</name>
<comment type="caution">
    <text evidence="1">The sequence shown here is derived from an EMBL/GenBank/DDBJ whole genome shotgun (WGS) entry which is preliminary data.</text>
</comment>
<organism evidence="1 2">
    <name type="scientific">Elysia marginata</name>
    <dbReference type="NCBI Taxonomy" id="1093978"/>
    <lineage>
        <taxon>Eukaryota</taxon>
        <taxon>Metazoa</taxon>
        <taxon>Spiralia</taxon>
        <taxon>Lophotrochozoa</taxon>
        <taxon>Mollusca</taxon>
        <taxon>Gastropoda</taxon>
        <taxon>Heterobranchia</taxon>
        <taxon>Euthyneura</taxon>
        <taxon>Panpulmonata</taxon>
        <taxon>Sacoglossa</taxon>
        <taxon>Placobranchoidea</taxon>
        <taxon>Plakobranchidae</taxon>
        <taxon>Elysia</taxon>
    </lineage>
</organism>
<reference evidence="1 2" key="1">
    <citation type="journal article" date="2021" name="Elife">
        <title>Chloroplast acquisition without the gene transfer in kleptoplastic sea slugs, Plakobranchus ocellatus.</title>
        <authorList>
            <person name="Maeda T."/>
            <person name="Takahashi S."/>
            <person name="Yoshida T."/>
            <person name="Shimamura S."/>
            <person name="Takaki Y."/>
            <person name="Nagai Y."/>
            <person name="Toyoda A."/>
            <person name="Suzuki Y."/>
            <person name="Arimoto A."/>
            <person name="Ishii H."/>
            <person name="Satoh N."/>
            <person name="Nishiyama T."/>
            <person name="Hasebe M."/>
            <person name="Maruyama T."/>
            <person name="Minagawa J."/>
            <person name="Obokata J."/>
            <person name="Shigenobu S."/>
        </authorList>
    </citation>
    <scope>NUCLEOTIDE SEQUENCE [LARGE SCALE GENOMIC DNA]</scope>
</reference>
<gene>
    <name evidence="1" type="ORF">ElyMa_003028700</name>
</gene>
<accession>A0AAV4IE29</accession>
<protein>
    <submittedName>
        <fullName evidence="1">Uncharacterized protein</fullName>
    </submittedName>
</protein>
<proteinExistence type="predicted"/>
<keyword evidence="2" id="KW-1185">Reference proteome</keyword>
<evidence type="ECO:0000313" key="2">
    <source>
        <dbReference type="Proteomes" id="UP000762676"/>
    </source>
</evidence>
<sequence length="89" mass="10190">METGQEVTLRPALWRMPTTSPRGRKATLRCGTGPPMTSLINVFGRYIAANFFSAQIRRLQTTYMVIEAARIRTKSPEMRTWLDLERSSL</sequence>